<evidence type="ECO:0000313" key="11">
    <source>
        <dbReference type="Proteomes" id="UP000011976"/>
    </source>
</evidence>
<evidence type="ECO:0000256" key="1">
    <source>
        <dbReference type="ARBA" id="ARBA00004434"/>
    </source>
</evidence>
<comment type="subcellular location">
    <subcellularLocation>
        <location evidence="1">Mitochondrion inner membrane</location>
        <topology evidence="1">Single-pass membrane protein</topology>
    </subcellularLocation>
</comment>
<dbReference type="OrthoDB" id="73691at2759"/>
<feature type="region of interest" description="Disordered" evidence="8">
    <location>
        <begin position="815"/>
        <end position="835"/>
    </location>
</feature>
<dbReference type="PROSITE" id="PS51758">
    <property type="entry name" value="LETM1_RBD"/>
    <property type="match status" value="1"/>
</dbReference>
<dbReference type="STRING" id="1151754.M9MHF9"/>
<feature type="compositionally biased region" description="Low complexity" evidence="8">
    <location>
        <begin position="271"/>
        <end position="284"/>
    </location>
</feature>
<dbReference type="GO" id="GO:0005743">
    <property type="term" value="C:mitochondrial inner membrane"/>
    <property type="evidence" value="ECO:0007669"/>
    <property type="project" value="UniProtKB-SubCell"/>
</dbReference>
<accession>M9MHF9</accession>
<evidence type="ECO:0000256" key="7">
    <source>
        <dbReference type="PROSITE-ProRule" id="PRU01094"/>
    </source>
</evidence>
<keyword evidence="6" id="KW-0472">Membrane</keyword>
<evidence type="ECO:0000256" key="2">
    <source>
        <dbReference type="ARBA" id="ARBA00022692"/>
    </source>
</evidence>
<dbReference type="AlphaFoldDB" id="M9MHF9"/>
<keyword evidence="3" id="KW-0999">Mitochondrion inner membrane</keyword>
<protein>
    <recommendedName>
        <fullName evidence="9">Letm1 RBD domain-containing protein</fullName>
    </recommendedName>
</protein>
<dbReference type="GO" id="GO:0043022">
    <property type="term" value="F:ribosome binding"/>
    <property type="evidence" value="ECO:0007669"/>
    <property type="project" value="InterPro"/>
</dbReference>
<dbReference type="Pfam" id="PF07766">
    <property type="entry name" value="LETM1_RBD"/>
    <property type="match status" value="1"/>
</dbReference>
<dbReference type="PANTHER" id="PTHR14009:SF1">
    <property type="entry name" value="MITOCHONDRIAL PROTON_CALCIUM EXCHANGER PROTEIN"/>
    <property type="match status" value="1"/>
</dbReference>
<feature type="compositionally biased region" description="Polar residues" evidence="8">
    <location>
        <begin position="466"/>
        <end position="483"/>
    </location>
</feature>
<evidence type="ECO:0000259" key="9">
    <source>
        <dbReference type="PROSITE" id="PS51758"/>
    </source>
</evidence>
<evidence type="ECO:0000256" key="4">
    <source>
        <dbReference type="ARBA" id="ARBA00022989"/>
    </source>
</evidence>
<dbReference type="PANTHER" id="PTHR14009">
    <property type="entry name" value="LEUCINE ZIPPER-EF-HAND CONTAINING TRANSMEMBRANE PROTEIN"/>
    <property type="match status" value="1"/>
</dbReference>
<evidence type="ECO:0000256" key="5">
    <source>
        <dbReference type="ARBA" id="ARBA00023128"/>
    </source>
</evidence>
<feature type="region of interest" description="Disordered" evidence="8">
    <location>
        <begin position="239"/>
        <end position="313"/>
    </location>
</feature>
<keyword evidence="4" id="KW-1133">Transmembrane helix</keyword>
<reference evidence="11" key="1">
    <citation type="journal article" date="2013" name="Genome Announc.">
        <title>Genome sequence of the basidiomycetous yeast Pseudozyma antarctica T-34, a producer of the glycolipid biosurfactants mannosylerythritol lipids.</title>
        <authorList>
            <person name="Morita T."/>
            <person name="Koike H."/>
            <person name="Koyama Y."/>
            <person name="Hagiwara H."/>
            <person name="Ito E."/>
            <person name="Fukuoka T."/>
            <person name="Imura T."/>
            <person name="Machida M."/>
            <person name="Kitamoto D."/>
        </authorList>
    </citation>
    <scope>NUCLEOTIDE SEQUENCE [LARGE SCALE GENOMIC DNA]</scope>
    <source>
        <strain evidence="11">T-34</strain>
    </source>
</reference>
<feature type="compositionally biased region" description="Basic and acidic residues" evidence="8">
    <location>
        <begin position="42"/>
        <end position="54"/>
    </location>
</feature>
<keyword evidence="5 7" id="KW-0496">Mitochondrion</keyword>
<feature type="compositionally biased region" description="Polar residues" evidence="8">
    <location>
        <begin position="491"/>
        <end position="506"/>
    </location>
</feature>
<dbReference type="Proteomes" id="UP000011976">
    <property type="component" value="Unassembled WGS sequence"/>
</dbReference>
<dbReference type="GO" id="GO:0030003">
    <property type="term" value="P:intracellular monoatomic cation homeostasis"/>
    <property type="evidence" value="ECO:0007669"/>
    <property type="project" value="TreeGrafter"/>
</dbReference>
<feature type="compositionally biased region" description="Polar residues" evidence="8">
    <location>
        <begin position="304"/>
        <end position="313"/>
    </location>
</feature>
<sequence>MEALSRMLKIELELEREEEAKAVVTRFQRKGADTKMQGFDMKAPRSEEGMEWKGDGVVARPVGANEEASYDEKLGAGAAQGPDCFEQKQQQQQQQQQQPPSALRSPTNTLFLVAAPRRAPTSVAGRATLIDKKVGGSAVKAGGDGPFGRSPGSASYEAPRSLKPSSVQLPASERPLPTRHIFSALPPPCLDGSRILASRPAQDELDATDCKQSERAMLVKSGSVRLVAWRHRRIDSSSWWDRKIPRPPPPPPVSEGPMDLDGPPSQAPRKSMSAAAASGRGPSSLLVPHPPEVGEVGSAAIESDQPSTSSIAQLTHPRPTSIFTGAPVFRTLRTAELVSLESHSFASSTRQGTGLGTIHRLITLAHHISGICILPSHCYILQTSFSNMQASGVFRAAAQCSRSATARRAPAMATARIQHSTYSASIWSRSASRSSSPALATAFHSSPLSRRRELLAGAVRTLHQTNALAESRKSTPPSASQPVKSVPPTIKTASTELSKQSDTETAVTDAKPTKSLTERAKELWATAKYLFKFYFNGVKQIWANRKAVQVVQQRVATGGSALTREESQLIRTHQADMRKLPLFLFILLILEEALPLVVIWAPSLLPSTCILPNQLTKIRMGDEVKRADAVKQLKESEAVKELIPVVKASSKALSLTPAHAAEDGDVLKQLSSEELAKVAKIFSLATWGGAGMVRRRLDAHMAYLREDDALMAIDTGAGAIPQHADALAKACGERGLRCSGIEHLDMFESLRTWLRYTTRHPSTRQISNASVALLPLQMYDASALSEVKSSLEAESARGLIDKTKDVLREVVEEEKKVIHRDERSKQESISKQHQR</sequence>
<feature type="domain" description="Letm1 RBD" evidence="9">
    <location>
        <begin position="593"/>
        <end position="816"/>
    </location>
</feature>
<evidence type="ECO:0000256" key="3">
    <source>
        <dbReference type="ARBA" id="ARBA00022792"/>
    </source>
</evidence>
<feature type="region of interest" description="Disordered" evidence="8">
    <location>
        <begin position="35"/>
        <end position="54"/>
    </location>
</feature>
<feature type="region of interest" description="Disordered" evidence="8">
    <location>
        <begin position="136"/>
        <end position="172"/>
    </location>
</feature>
<feature type="region of interest" description="Disordered" evidence="8">
    <location>
        <begin position="466"/>
        <end position="510"/>
    </location>
</feature>
<dbReference type="InterPro" id="IPR033122">
    <property type="entry name" value="LETM1-like_RBD"/>
</dbReference>
<evidence type="ECO:0000313" key="10">
    <source>
        <dbReference type="EMBL" id="GAC76042.1"/>
    </source>
</evidence>
<evidence type="ECO:0000256" key="8">
    <source>
        <dbReference type="SAM" id="MobiDB-lite"/>
    </source>
</evidence>
<gene>
    <name evidence="10" type="ORF">PANT_19d00082</name>
</gene>
<organism evidence="10 11">
    <name type="scientific">Pseudozyma antarctica (strain T-34)</name>
    <name type="common">Yeast</name>
    <name type="synonym">Candida antarctica</name>
    <dbReference type="NCBI Taxonomy" id="1151754"/>
    <lineage>
        <taxon>Eukaryota</taxon>
        <taxon>Fungi</taxon>
        <taxon>Dikarya</taxon>
        <taxon>Basidiomycota</taxon>
        <taxon>Ustilaginomycotina</taxon>
        <taxon>Ustilaginomycetes</taxon>
        <taxon>Ustilaginales</taxon>
        <taxon>Ustilaginaceae</taxon>
        <taxon>Moesziomyces</taxon>
    </lineage>
</organism>
<dbReference type="InterPro" id="IPR044202">
    <property type="entry name" value="LETM1/MDM38-like"/>
</dbReference>
<dbReference type="EMBL" id="DF196785">
    <property type="protein sequence ID" value="GAC76042.1"/>
    <property type="molecule type" value="Genomic_DNA"/>
</dbReference>
<feature type="region of interest" description="Disordered" evidence="8">
    <location>
        <begin position="59"/>
        <end position="105"/>
    </location>
</feature>
<proteinExistence type="predicted"/>
<name>M9MHF9_PSEA3</name>
<feature type="compositionally biased region" description="Low complexity" evidence="8">
    <location>
        <begin position="87"/>
        <end position="98"/>
    </location>
</feature>
<keyword evidence="2" id="KW-0812">Transmembrane</keyword>
<evidence type="ECO:0000256" key="6">
    <source>
        <dbReference type="ARBA" id="ARBA00023136"/>
    </source>
</evidence>